<reference evidence="2" key="1">
    <citation type="submission" date="2024-05" db="EMBL/GenBank/DDBJ databases">
        <authorList>
            <person name="Kim S."/>
            <person name="Heo J."/>
            <person name="Choi H."/>
            <person name="Choi Y."/>
            <person name="Kwon S.-W."/>
            <person name="Kim Y."/>
        </authorList>
    </citation>
    <scope>NUCLEOTIDE SEQUENCE</scope>
    <source>
        <strain evidence="2">KACC 23697</strain>
    </source>
</reference>
<accession>A0AAU7KBX8</accession>
<organism evidence="2">
    <name type="scientific">Pedobacter sp. KACC 23697</name>
    <dbReference type="NCBI Taxonomy" id="3149230"/>
    <lineage>
        <taxon>Bacteria</taxon>
        <taxon>Pseudomonadati</taxon>
        <taxon>Bacteroidota</taxon>
        <taxon>Sphingobacteriia</taxon>
        <taxon>Sphingobacteriales</taxon>
        <taxon>Sphingobacteriaceae</taxon>
        <taxon>Pedobacter</taxon>
    </lineage>
</organism>
<feature type="transmembrane region" description="Helical" evidence="1">
    <location>
        <begin position="6"/>
        <end position="30"/>
    </location>
</feature>
<keyword evidence="1" id="KW-1133">Transmembrane helix</keyword>
<sequence length="189" mass="22660">MFQLILIVIAQAQLIGFGFWSIWYGVFHVSPAIQKLDSTPGLVIKYAACIYLIFRISIALFNIFFAQAEERYGYIDFYFGPGWVISWIDVIWYLILSQLLWINFFLKSRWYRLFNGMLAIIPLFLINRFFEWYIPTSYNTYLSIEQVNIAVFYLINLSIYLMMMLVIRFFIDRCKRFRNKSLMSLSRTD</sequence>
<feature type="transmembrane region" description="Helical" evidence="1">
    <location>
        <begin position="42"/>
        <end position="64"/>
    </location>
</feature>
<gene>
    <name evidence="2" type="ORF">ABEG20_08870</name>
</gene>
<dbReference type="RefSeq" id="WP_406827016.1">
    <property type="nucleotide sequence ID" value="NZ_CP157485.1"/>
</dbReference>
<dbReference type="AlphaFoldDB" id="A0AAU7KBX8"/>
<feature type="transmembrane region" description="Helical" evidence="1">
    <location>
        <begin position="113"/>
        <end position="130"/>
    </location>
</feature>
<evidence type="ECO:0000256" key="1">
    <source>
        <dbReference type="SAM" id="Phobius"/>
    </source>
</evidence>
<evidence type="ECO:0000313" key="2">
    <source>
        <dbReference type="EMBL" id="XBO49709.1"/>
    </source>
</evidence>
<protein>
    <submittedName>
        <fullName evidence="2">Uncharacterized protein</fullName>
    </submittedName>
</protein>
<dbReference type="EMBL" id="CP157485">
    <property type="protein sequence ID" value="XBO49709.1"/>
    <property type="molecule type" value="Genomic_DNA"/>
</dbReference>
<proteinExistence type="predicted"/>
<name>A0AAU7KBX8_9SPHI</name>
<keyword evidence="1" id="KW-0812">Transmembrane</keyword>
<keyword evidence="1" id="KW-0472">Membrane</keyword>
<feature type="transmembrane region" description="Helical" evidence="1">
    <location>
        <begin position="150"/>
        <end position="171"/>
    </location>
</feature>
<feature type="transmembrane region" description="Helical" evidence="1">
    <location>
        <begin position="84"/>
        <end position="106"/>
    </location>
</feature>